<dbReference type="SUPFAM" id="SSF54236">
    <property type="entry name" value="Ubiquitin-like"/>
    <property type="match status" value="1"/>
</dbReference>
<dbReference type="Pfam" id="PF09409">
    <property type="entry name" value="PUB"/>
    <property type="match status" value="1"/>
</dbReference>
<dbReference type="Gene3D" id="3.10.20.90">
    <property type="entry name" value="Phosphatidylinositol 3-kinase Catalytic Subunit, Chain A, domain 1"/>
    <property type="match status" value="1"/>
</dbReference>
<dbReference type="InterPro" id="IPR036339">
    <property type="entry name" value="PUB-like_dom_sf"/>
</dbReference>
<proteinExistence type="predicted"/>
<comment type="caution">
    <text evidence="3">The sequence shown here is derived from an EMBL/GenBank/DDBJ whole genome shotgun (WGS) entry which is preliminary data.</text>
</comment>
<dbReference type="InterPro" id="IPR018997">
    <property type="entry name" value="PUB_domain"/>
</dbReference>
<keyword evidence="1" id="KW-0812">Transmembrane</keyword>
<dbReference type="InterPro" id="IPR042774">
    <property type="entry name" value="UBXN6_PUB"/>
</dbReference>
<dbReference type="PANTHER" id="PTHR23153">
    <property type="entry name" value="UBX-RELATED"/>
    <property type="match status" value="1"/>
</dbReference>
<name>A0A553NPX4_TIGCA</name>
<protein>
    <recommendedName>
        <fullName evidence="2">UBX domain-containing protein</fullName>
    </recommendedName>
</protein>
<dbReference type="Pfam" id="PF00789">
    <property type="entry name" value="UBX"/>
    <property type="match status" value="1"/>
</dbReference>
<accession>A0A553NPX4</accession>
<dbReference type="STRING" id="6832.A0A553NPX4"/>
<dbReference type="InterPro" id="IPR001012">
    <property type="entry name" value="UBX_dom"/>
</dbReference>
<feature type="domain" description="UBX" evidence="2">
    <location>
        <begin position="518"/>
        <end position="596"/>
    </location>
</feature>
<dbReference type="SUPFAM" id="SSF143503">
    <property type="entry name" value="PUG domain-like"/>
    <property type="match status" value="1"/>
</dbReference>
<sequence>MVRLTRPGWTNMSALVPYFNGSWWLSATATGEAASAAAWGDSSTTSGLPALVAWRAWAWDWAYCLQDWVEHSTEWVHDISEQVVSGNFSSVWDVFGPESRDFVTKLELTDFQWKLIWEFSLILLGNTVLVILAWRIYGPRIIHRFFSPGGRKVLQDLRLSMSELKLPKEHDFKKMPNPIKQFFEKKKAEAKFKMAGPGQKLGDTSGEAARRAQALERFQNDPQAVAGPSRPKTVSAAQQQAAQAALSRLDSSQSTDFSKKRSQAVIRAQAMKELEKEKKIDDEVKKLRETYSEKPVVELEGPSTLVCSGVYFHCPLIGPEVLPKAEMKQKIKDFLYQQLEDEKALTACLIIHTMAKDDEKAKNCVDTLCKYIDNILKDPSEEKFRKIRKTNKVYQEKVAPIEGHDLFLDAAGFETMTIDDQEFWVFSSERVNDEQLETLSLLKDALLSSEPIRAELDRGLRVLMPAQAARKFTLPPDFFSVGVDEIRKEQQALTENLEREGMLRTKAMREREQQRERRKYRYSLIRVRFPNGMVIQGTFSVYEKYRAIHDFVAECLEHPLPFVLYEAGSGGHRLEQGDYDKTLMDLELIPSSLMTFAWHPEVAEEVKAQIGENATYLKVESGFVRRVRVLFILGLGPSEVSSARLPGSISLQSDDGLVGDEDVQIWVMDPLGVRRVSNNLRDQDSSFVDSLGENVDPIFKLDTLPMAIGPSLATRKVISGTIPRSKKPQSVPFLDRNGLRGGGGIVSEFSVGLDTGLDRAEVEGSKNGPEWTNTKGRESLGLMERQGYEDFAQGSQDVNSAGNKRELMRETRASLARVLNHDKKFESLACSTLECLEHEFSKLRFDKVLPCVNTEIPSRPDWLKVQF</sequence>
<dbReference type="Gene3D" id="1.20.58.2190">
    <property type="match status" value="1"/>
</dbReference>
<organism evidence="3 4">
    <name type="scientific">Tigriopus californicus</name>
    <name type="common">Marine copepod</name>
    <dbReference type="NCBI Taxonomy" id="6832"/>
    <lineage>
        <taxon>Eukaryota</taxon>
        <taxon>Metazoa</taxon>
        <taxon>Ecdysozoa</taxon>
        <taxon>Arthropoda</taxon>
        <taxon>Crustacea</taxon>
        <taxon>Multicrustacea</taxon>
        <taxon>Hexanauplia</taxon>
        <taxon>Copepoda</taxon>
        <taxon>Harpacticoida</taxon>
        <taxon>Harpacticidae</taxon>
        <taxon>Tigriopus</taxon>
    </lineage>
</organism>
<evidence type="ECO:0000259" key="2">
    <source>
        <dbReference type="PROSITE" id="PS50033"/>
    </source>
</evidence>
<keyword evidence="4" id="KW-1185">Reference proteome</keyword>
<evidence type="ECO:0000256" key="1">
    <source>
        <dbReference type="SAM" id="Phobius"/>
    </source>
</evidence>
<dbReference type="SMART" id="SM00580">
    <property type="entry name" value="PUG"/>
    <property type="match status" value="1"/>
</dbReference>
<dbReference type="PANTHER" id="PTHR23153:SF38">
    <property type="entry name" value="UBX DOMAIN-CONTAINING PROTEIN 6"/>
    <property type="match status" value="1"/>
</dbReference>
<feature type="transmembrane region" description="Helical" evidence="1">
    <location>
        <begin position="115"/>
        <end position="137"/>
    </location>
</feature>
<dbReference type="EMBL" id="VCGU01000011">
    <property type="protein sequence ID" value="TRY67459.1"/>
    <property type="molecule type" value="Genomic_DNA"/>
</dbReference>
<dbReference type="AlphaFoldDB" id="A0A553NPX4"/>
<gene>
    <name evidence="3" type="ORF">TCAL_08029</name>
</gene>
<dbReference type="GO" id="GO:0005737">
    <property type="term" value="C:cytoplasm"/>
    <property type="evidence" value="ECO:0007669"/>
    <property type="project" value="TreeGrafter"/>
</dbReference>
<dbReference type="CDD" id="cd10460">
    <property type="entry name" value="PUB_UBXD1"/>
    <property type="match status" value="1"/>
</dbReference>
<evidence type="ECO:0000313" key="3">
    <source>
        <dbReference type="EMBL" id="TRY67459.1"/>
    </source>
</evidence>
<dbReference type="Proteomes" id="UP000318571">
    <property type="component" value="Chromosome 4"/>
</dbReference>
<keyword evidence="1" id="KW-1133">Transmembrane helix</keyword>
<keyword evidence="1" id="KW-0472">Membrane</keyword>
<dbReference type="InterPro" id="IPR029071">
    <property type="entry name" value="Ubiquitin-like_domsf"/>
</dbReference>
<evidence type="ECO:0000313" key="4">
    <source>
        <dbReference type="Proteomes" id="UP000318571"/>
    </source>
</evidence>
<reference evidence="3 4" key="1">
    <citation type="journal article" date="2018" name="Nat. Ecol. Evol.">
        <title>Genomic signatures of mitonuclear coevolution across populations of Tigriopus californicus.</title>
        <authorList>
            <person name="Barreto F.S."/>
            <person name="Watson E.T."/>
            <person name="Lima T.G."/>
            <person name="Willett C.S."/>
            <person name="Edmands S."/>
            <person name="Li W."/>
            <person name="Burton R.S."/>
        </authorList>
    </citation>
    <scope>NUCLEOTIDE SEQUENCE [LARGE SCALE GENOMIC DNA]</scope>
    <source>
        <strain evidence="3 4">San Diego</strain>
    </source>
</reference>
<dbReference type="PROSITE" id="PS50033">
    <property type="entry name" value="UBX"/>
    <property type="match status" value="1"/>
</dbReference>